<dbReference type="InterPro" id="IPR036691">
    <property type="entry name" value="Endo/exonu/phosph_ase_sf"/>
</dbReference>
<sequence length="520" mass="55418">MARVAASQPGPSAQQQPRLTATVLAANVTRWSASWRGLLAAGAEARRAQEARIPAAGTEAAQVGAFGRHPGRLQHFAMHFGGARAVHVMNCYGYAGGRPDSERNADLILEGLEWLRGLGGVPAFMVGDFNCSLSEVGLDALLGLAGWRDLLAALGPTCAPSSGSPSRIDYVLASPAALDMVRSAPALARLRQPVLALDGPAGEGWSPATARDATAAVPGRFERDFRRALAEHNLDEAWQQLDGAMRLWLARRMGLAVTPARPHAASAMRAERPPTSGGGGEAAEAAADAALLRPRRLRNLRMTLGRTTVSARQASAATIQALRSADAACPDWAPAMAALQLGALVSEAMAVRAEAEWHRRVADSLEDRQGRLYRWIRGGGNMGAELVPAGGSGGEAPGSRPRLLALQGGPAARLRRYEGPRKAIWQAPPAPPVAEEWLQELDGPPPFPDRTPWTAGMVGWLLRRMSKRKKPGLDAWAVGELRLLPAELHGWIADLFEEVEARGERPRELAEAEGLLLPKP</sequence>
<name>A0ABN9SZD2_9DINO</name>
<keyword evidence="3" id="KW-1185">Reference proteome</keyword>
<feature type="non-terminal residue" evidence="2">
    <location>
        <position position="520"/>
    </location>
</feature>
<evidence type="ECO:0000313" key="3">
    <source>
        <dbReference type="Proteomes" id="UP001189429"/>
    </source>
</evidence>
<dbReference type="SUPFAM" id="SSF56219">
    <property type="entry name" value="DNase I-like"/>
    <property type="match status" value="1"/>
</dbReference>
<comment type="caution">
    <text evidence="2">The sequence shown here is derived from an EMBL/GenBank/DDBJ whole genome shotgun (WGS) entry which is preliminary data.</text>
</comment>
<organism evidence="2 3">
    <name type="scientific">Prorocentrum cordatum</name>
    <dbReference type="NCBI Taxonomy" id="2364126"/>
    <lineage>
        <taxon>Eukaryota</taxon>
        <taxon>Sar</taxon>
        <taxon>Alveolata</taxon>
        <taxon>Dinophyceae</taxon>
        <taxon>Prorocentrales</taxon>
        <taxon>Prorocentraceae</taxon>
        <taxon>Prorocentrum</taxon>
    </lineage>
</organism>
<protein>
    <recommendedName>
        <fullName evidence="1">Endonuclease/exonuclease/phosphatase domain-containing protein</fullName>
    </recommendedName>
</protein>
<accession>A0ABN9SZD2</accession>
<proteinExistence type="predicted"/>
<dbReference type="EMBL" id="CAUYUJ010014180">
    <property type="protein sequence ID" value="CAK0837858.1"/>
    <property type="molecule type" value="Genomic_DNA"/>
</dbReference>
<dbReference type="InterPro" id="IPR005135">
    <property type="entry name" value="Endo/exonuclease/phosphatase"/>
</dbReference>
<dbReference type="Proteomes" id="UP001189429">
    <property type="component" value="Unassembled WGS sequence"/>
</dbReference>
<gene>
    <name evidence="2" type="ORF">PCOR1329_LOCUS33944</name>
</gene>
<evidence type="ECO:0000313" key="2">
    <source>
        <dbReference type="EMBL" id="CAK0837858.1"/>
    </source>
</evidence>
<dbReference type="Pfam" id="PF03372">
    <property type="entry name" value="Exo_endo_phos"/>
    <property type="match status" value="1"/>
</dbReference>
<reference evidence="2" key="1">
    <citation type="submission" date="2023-10" db="EMBL/GenBank/DDBJ databases">
        <authorList>
            <person name="Chen Y."/>
            <person name="Shah S."/>
            <person name="Dougan E. K."/>
            <person name="Thang M."/>
            <person name="Chan C."/>
        </authorList>
    </citation>
    <scope>NUCLEOTIDE SEQUENCE [LARGE SCALE GENOMIC DNA]</scope>
</reference>
<evidence type="ECO:0000259" key="1">
    <source>
        <dbReference type="Pfam" id="PF03372"/>
    </source>
</evidence>
<dbReference type="Gene3D" id="3.60.10.10">
    <property type="entry name" value="Endonuclease/exonuclease/phosphatase"/>
    <property type="match status" value="1"/>
</dbReference>
<feature type="domain" description="Endonuclease/exonuclease/phosphatase" evidence="1">
    <location>
        <begin position="96"/>
        <end position="177"/>
    </location>
</feature>